<accession>A0ABV6KTB5</accession>
<keyword evidence="3" id="KW-0805">Transcription regulation</keyword>
<evidence type="ECO:0000256" key="7">
    <source>
        <dbReference type="PROSITE-ProRule" id="PRU01091"/>
    </source>
</evidence>
<dbReference type="PANTHER" id="PTHR48111:SF73">
    <property type="entry name" value="ALKALINE PHOSPHATASE SYNTHESIS TRANSCRIPTIONAL REGULATORY PROTEIN PHOP"/>
    <property type="match status" value="1"/>
</dbReference>
<proteinExistence type="predicted"/>
<keyword evidence="11" id="KW-1185">Reference proteome</keyword>
<dbReference type="Gene3D" id="1.10.10.10">
    <property type="entry name" value="Winged helix-like DNA-binding domain superfamily/Winged helix DNA-binding domain"/>
    <property type="match status" value="1"/>
</dbReference>
<sequence>MLIVDDEKTMRQLLRIYLQQENYDIYEAENGQEAFEKVKRNDFDLMILDVMMPVMDGWKTLEVIREISDIPILMLTAKGTVQDKVTGFSSGADDYLVKPFDEAELVVRVRALLRRTNLNQSNDEIIKYNGIIINLTSREIFHEGIKLNLTQTEFDLLQVLVEHRGNVLSREQLVEKIWGLEFSGEDRTVDSHIKNLREKLSSLGFEKSIIKTVWGIGYKVE</sequence>
<name>A0ABV6KTB5_9BACI</name>
<dbReference type="Gene3D" id="3.40.50.2300">
    <property type="match status" value="1"/>
</dbReference>
<feature type="domain" description="OmpR/PhoB-type" evidence="9">
    <location>
        <begin position="123"/>
        <end position="221"/>
    </location>
</feature>
<evidence type="ECO:0000256" key="1">
    <source>
        <dbReference type="ARBA" id="ARBA00022553"/>
    </source>
</evidence>
<dbReference type="SMART" id="SM00862">
    <property type="entry name" value="Trans_reg_C"/>
    <property type="match status" value="1"/>
</dbReference>
<dbReference type="EMBL" id="JBHLUU010000097">
    <property type="protein sequence ID" value="MFC0476237.1"/>
    <property type="molecule type" value="Genomic_DNA"/>
</dbReference>
<dbReference type="InterPro" id="IPR011006">
    <property type="entry name" value="CheY-like_superfamily"/>
</dbReference>
<evidence type="ECO:0000259" key="9">
    <source>
        <dbReference type="PROSITE" id="PS51755"/>
    </source>
</evidence>
<evidence type="ECO:0000256" key="6">
    <source>
        <dbReference type="PROSITE-ProRule" id="PRU00169"/>
    </source>
</evidence>
<evidence type="ECO:0000256" key="2">
    <source>
        <dbReference type="ARBA" id="ARBA00023012"/>
    </source>
</evidence>
<dbReference type="PROSITE" id="PS51755">
    <property type="entry name" value="OMPR_PHOB"/>
    <property type="match status" value="1"/>
</dbReference>
<dbReference type="CDD" id="cd00383">
    <property type="entry name" value="trans_reg_C"/>
    <property type="match status" value="1"/>
</dbReference>
<evidence type="ECO:0000313" key="11">
    <source>
        <dbReference type="Proteomes" id="UP001589738"/>
    </source>
</evidence>
<organism evidence="10 11">
    <name type="scientific">Robertmurraya beringensis</name>
    <dbReference type="NCBI Taxonomy" id="641660"/>
    <lineage>
        <taxon>Bacteria</taxon>
        <taxon>Bacillati</taxon>
        <taxon>Bacillota</taxon>
        <taxon>Bacilli</taxon>
        <taxon>Bacillales</taxon>
        <taxon>Bacillaceae</taxon>
        <taxon>Robertmurraya</taxon>
    </lineage>
</organism>
<gene>
    <name evidence="10" type="ORF">ACFFHF_13440</name>
</gene>
<keyword evidence="1 6" id="KW-0597">Phosphoprotein</keyword>
<feature type="modified residue" description="4-aspartylphosphate" evidence="6">
    <location>
        <position position="49"/>
    </location>
</feature>
<evidence type="ECO:0000256" key="3">
    <source>
        <dbReference type="ARBA" id="ARBA00023015"/>
    </source>
</evidence>
<feature type="DNA-binding region" description="OmpR/PhoB-type" evidence="7">
    <location>
        <begin position="123"/>
        <end position="221"/>
    </location>
</feature>
<reference evidence="10 11" key="1">
    <citation type="submission" date="2024-09" db="EMBL/GenBank/DDBJ databases">
        <authorList>
            <person name="Sun Q."/>
            <person name="Mori K."/>
        </authorList>
    </citation>
    <scope>NUCLEOTIDE SEQUENCE [LARGE SCALE GENOMIC DNA]</scope>
    <source>
        <strain evidence="10 11">CGMCC 1.9126</strain>
    </source>
</reference>
<dbReference type="Gene3D" id="6.10.250.690">
    <property type="match status" value="1"/>
</dbReference>
<dbReference type="InterPro" id="IPR039420">
    <property type="entry name" value="WalR-like"/>
</dbReference>
<dbReference type="InterPro" id="IPR001789">
    <property type="entry name" value="Sig_transdc_resp-reg_receiver"/>
</dbReference>
<keyword evidence="4 7" id="KW-0238">DNA-binding</keyword>
<dbReference type="RefSeq" id="WP_377058389.1">
    <property type="nucleotide sequence ID" value="NZ_JBHLUU010000097.1"/>
</dbReference>
<dbReference type="SUPFAM" id="SSF52172">
    <property type="entry name" value="CheY-like"/>
    <property type="match status" value="1"/>
</dbReference>
<dbReference type="PROSITE" id="PS50110">
    <property type="entry name" value="RESPONSE_REGULATORY"/>
    <property type="match status" value="1"/>
</dbReference>
<dbReference type="Pfam" id="PF00072">
    <property type="entry name" value="Response_reg"/>
    <property type="match status" value="1"/>
</dbReference>
<dbReference type="Proteomes" id="UP001589738">
    <property type="component" value="Unassembled WGS sequence"/>
</dbReference>
<keyword evidence="5" id="KW-0804">Transcription</keyword>
<dbReference type="SMART" id="SM00448">
    <property type="entry name" value="REC"/>
    <property type="match status" value="1"/>
</dbReference>
<dbReference type="InterPro" id="IPR001867">
    <property type="entry name" value="OmpR/PhoB-type_DNA-bd"/>
</dbReference>
<dbReference type="InterPro" id="IPR036388">
    <property type="entry name" value="WH-like_DNA-bd_sf"/>
</dbReference>
<evidence type="ECO:0000256" key="4">
    <source>
        <dbReference type="ARBA" id="ARBA00023125"/>
    </source>
</evidence>
<dbReference type="Pfam" id="PF00486">
    <property type="entry name" value="Trans_reg_C"/>
    <property type="match status" value="1"/>
</dbReference>
<keyword evidence="2" id="KW-0902">Two-component regulatory system</keyword>
<dbReference type="CDD" id="cd17574">
    <property type="entry name" value="REC_OmpR"/>
    <property type="match status" value="1"/>
</dbReference>
<evidence type="ECO:0000259" key="8">
    <source>
        <dbReference type="PROSITE" id="PS50110"/>
    </source>
</evidence>
<feature type="domain" description="Response regulatory" evidence="8">
    <location>
        <begin position="1"/>
        <end position="113"/>
    </location>
</feature>
<dbReference type="PANTHER" id="PTHR48111">
    <property type="entry name" value="REGULATOR OF RPOS"/>
    <property type="match status" value="1"/>
</dbReference>
<protein>
    <submittedName>
        <fullName evidence="10">Response regulator transcription factor</fullName>
    </submittedName>
</protein>
<evidence type="ECO:0000313" key="10">
    <source>
        <dbReference type="EMBL" id="MFC0476237.1"/>
    </source>
</evidence>
<evidence type="ECO:0000256" key="5">
    <source>
        <dbReference type="ARBA" id="ARBA00023163"/>
    </source>
</evidence>
<comment type="caution">
    <text evidence="10">The sequence shown here is derived from an EMBL/GenBank/DDBJ whole genome shotgun (WGS) entry which is preliminary data.</text>
</comment>